<dbReference type="EMBL" id="JBHEZZ010000016">
    <property type="protein sequence ID" value="MFC1404740.1"/>
    <property type="molecule type" value="Genomic_DNA"/>
</dbReference>
<keyword evidence="4" id="KW-1185">Reference proteome</keyword>
<keyword evidence="2" id="KW-1133">Transmembrane helix</keyword>
<sequence length="68" mass="7338">MSVYTGGTARGGSVRRRRQSDRARTSETRNPLIALAIALPVAALLAFAFGGWSQFTVQATSVLHLIQH</sequence>
<gene>
    <name evidence="3" type="ORF">ACEZDJ_25965</name>
</gene>
<feature type="region of interest" description="Disordered" evidence="1">
    <location>
        <begin position="1"/>
        <end position="27"/>
    </location>
</feature>
<evidence type="ECO:0000313" key="3">
    <source>
        <dbReference type="EMBL" id="MFC1404740.1"/>
    </source>
</evidence>
<dbReference type="Proteomes" id="UP001592528">
    <property type="component" value="Unassembled WGS sequence"/>
</dbReference>
<reference evidence="3 4" key="1">
    <citation type="submission" date="2024-09" db="EMBL/GenBank/DDBJ databases">
        <authorList>
            <person name="Lee S.D."/>
        </authorList>
    </citation>
    <scope>NUCLEOTIDE SEQUENCE [LARGE SCALE GENOMIC DNA]</scope>
    <source>
        <strain evidence="3 4">N1-5</strain>
    </source>
</reference>
<evidence type="ECO:0000256" key="2">
    <source>
        <dbReference type="SAM" id="Phobius"/>
    </source>
</evidence>
<organism evidence="3 4">
    <name type="scientific">Streptacidiphilus cavernicola</name>
    <dbReference type="NCBI Taxonomy" id="3342716"/>
    <lineage>
        <taxon>Bacteria</taxon>
        <taxon>Bacillati</taxon>
        <taxon>Actinomycetota</taxon>
        <taxon>Actinomycetes</taxon>
        <taxon>Kitasatosporales</taxon>
        <taxon>Streptomycetaceae</taxon>
        <taxon>Streptacidiphilus</taxon>
    </lineage>
</organism>
<proteinExistence type="predicted"/>
<comment type="caution">
    <text evidence="3">The sequence shown here is derived from an EMBL/GenBank/DDBJ whole genome shotgun (WGS) entry which is preliminary data.</text>
</comment>
<keyword evidence="2" id="KW-0812">Transmembrane</keyword>
<feature type="transmembrane region" description="Helical" evidence="2">
    <location>
        <begin position="32"/>
        <end position="52"/>
    </location>
</feature>
<protein>
    <recommendedName>
        <fullName evidence="5">CbtB-domain containing protein</fullName>
    </recommendedName>
</protein>
<name>A0ABV6UTE4_9ACTN</name>
<evidence type="ECO:0000256" key="1">
    <source>
        <dbReference type="SAM" id="MobiDB-lite"/>
    </source>
</evidence>
<evidence type="ECO:0000313" key="4">
    <source>
        <dbReference type="Proteomes" id="UP001592528"/>
    </source>
</evidence>
<evidence type="ECO:0008006" key="5">
    <source>
        <dbReference type="Google" id="ProtNLM"/>
    </source>
</evidence>
<accession>A0ABV6UTE4</accession>
<dbReference type="RefSeq" id="WP_030248685.1">
    <property type="nucleotide sequence ID" value="NZ_JBHEZZ010000016.1"/>
</dbReference>
<keyword evidence="2" id="KW-0472">Membrane</keyword>